<sequence length="90" mass="10449">MDLLLLIRQDCCLCESLAKRLQSLSLPFAIVVVNVDFHPRLQAIYMHRVPILIQRFNNELGLKDHELPSISPRLGGINLTMWLKRNILSW</sequence>
<dbReference type="EMBL" id="MG264610">
    <property type="protein sequence ID" value="AUG32785.1"/>
    <property type="molecule type" value="Genomic_DNA"/>
</dbReference>
<keyword evidence="2" id="KW-0934">Plastid</keyword>
<protein>
    <recommendedName>
        <fullName evidence="1">Glutaredoxin-like protein</fullName>
    </recommendedName>
</protein>
<reference evidence="2" key="1">
    <citation type="submission" date="2017-10" db="EMBL/GenBank/DDBJ databases">
        <title>Paulinella longichromatophora chromatophore genome.</title>
        <authorList>
            <person name="Lhee D."/>
            <person name="Yoon H.S."/>
        </authorList>
    </citation>
    <scope>NUCLEOTIDE SEQUENCE</scope>
</reference>
<organism evidence="2">
    <name type="scientific">Paulinella longichromatophora</name>
    <dbReference type="NCBI Taxonomy" id="1708747"/>
    <lineage>
        <taxon>Eukaryota</taxon>
        <taxon>Sar</taxon>
        <taxon>Rhizaria</taxon>
        <taxon>Cercozoa</taxon>
        <taxon>Imbricatea</taxon>
        <taxon>Silicofilosea</taxon>
        <taxon>Euglyphida</taxon>
        <taxon>Paulinellidae</taxon>
        <taxon>Paulinella</taxon>
    </lineage>
</organism>
<comment type="similarity">
    <text evidence="1">Belongs to the glutaredoxin family.</text>
</comment>
<evidence type="ECO:0000256" key="1">
    <source>
        <dbReference type="RuleBase" id="RU363082"/>
    </source>
</evidence>
<dbReference type="AlphaFoldDB" id="A0A2H4ZQH1"/>
<dbReference type="SUPFAM" id="SSF52833">
    <property type="entry name" value="Thioredoxin-like"/>
    <property type="match status" value="1"/>
</dbReference>
<keyword evidence="1" id="KW-0249">Electron transport</keyword>
<keyword evidence="1" id="KW-0813">Transport</keyword>
<geneLocation type="plastid" evidence="2"/>
<dbReference type="InterPro" id="IPR008554">
    <property type="entry name" value="Glutaredoxin-like"/>
</dbReference>
<proteinExistence type="inferred from homology"/>
<dbReference type="Gene3D" id="3.40.30.10">
    <property type="entry name" value="Glutaredoxin"/>
    <property type="match status" value="1"/>
</dbReference>
<evidence type="ECO:0000313" key="2">
    <source>
        <dbReference type="EMBL" id="AUG32785.1"/>
    </source>
</evidence>
<dbReference type="Pfam" id="PF05768">
    <property type="entry name" value="Glrx-like"/>
    <property type="match status" value="1"/>
</dbReference>
<gene>
    <name evidence="2" type="ORF">PLO_813</name>
</gene>
<accession>A0A2H4ZQH1</accession>
<dbReference type="InterPro" id="IPR036249">
    <property type="entry name" value="Thioredoxin-like_sf"/>
</dbReference>
<name>A0A2H4ZQH1_9EUKA</name>